<reference evidence="8 9" key="1">
    <citation type="journal article" date="2015" name="Genome Announc.">
        <title>Complete Genome Sequence of Spiroplasma turonicum Strain Tab4cT, a Parasite of a Horse Fly, Haematopota sp. (Diptera: Tabanidae).</title>
        <authorList>
            <person name="Davis R.E."/>
            <person name="Shao J."/>
            <person name="Zhao Y."/>
            <person name="Gasparich G.E."/>
            <person name="Gaynor B.J."/>
            <person name="Donofrio N."/>
        </authorList>
    </citation>
    <scope>NUCLEOTIDE SEQUENCE [LARGE SCALE GENOMIC DNA]</scope>
    <source>
        <strain evidence="8 9">Tab4c</strain>
    </source>
</reference>
<dbReference type="InterPro" id="IPR050188">
    <property type="entry name" value="RluA_PseudoU_synthase"/>
</dbReference>
<dbReference type="PANTHER" id="PTHR21600">
    <property type="entry name" value="MITOCHONDRIAL RNA PSEUDOURIDINE SYNTHASE"/>
    <property type="match status" value="1"/>
</dbReference>
<name>A0A0K1P5C4_9MOLU</name>
<evidence type="ECO:0000313" key="8">
    <source>
        <dbReference type="EMBL" id="AKU79496.1"/>
    </source>
</evidence>
<dbReference type="PROSITE" id="PS50889">
    <property type="entry name" value="S4"/>
    <property type="match status" value="1"/>
</dbReference>
<dbReference type="PROSITE" id="PS01129">
    <property type="entry name" value="PSI_RLU"/>
    <property type="match status" value="1"/>
</dbReference>
<dbReference type="InterPro" id="IPR006225">
    <property type="entry name" value="PsdUridine_synth_RluC/D"/>
</dbReference>
<comment type="function">
    <text evidence="6">Responsible for synthesis of pseudouridine from uracil.</text>
</comment>
<dbReference type="GO" id="GO:0000455">
    <property type="term" value="P:enzyme-directed rRNA pseudouridine synthesis"/>
    <property type="evidence" value="ECO:0007669"/>
    <property type="project" value="TreeGrafter"/>
</dbReference>
<dbReference type="Pfam" id="PF00849">
    <property type="entry name" value="PseudoU_synth_2"/>
    <property type="match status" value="1"/>
</dbReference>
<keyword evidence="5" id="KW-0694">RNA-binding</keyword>
<dbReference type="KEGG" id="stur:STURON_00250"/>
<dbReference type="SMART" id="SM00363">
    <property type="entry name" value="S4"/>
    <property type="match status" value="1"/>
</dbReference>
<evidence type="ECO:0000313" key="9">
    <source>
        <dbReference type="Proteomes" id="UP000067243"/>
    </source>
</evidence>
<protein>
    <recommendedName>
        <fullName evidence="6">Pseudouridine synthase</fullName>
        <ecNumber evidence="6">5.4.99.-</ecNumber>
    </recommendedName>
</protein>
<evidence type="ECO:0000256" key="4">
    <source>
        <dbReference type="PIRSR" id="PIRSR606225-1"/>
    </source>
</evidence>
<dbReference type="InterPro" id="IPR002942">
    <property type="entry name" value="S4_RNA-bd"/>
</dbReference>
<dbReference type="CDD" id="cd00165">
    <property type="entry name" value="S4"/>
    <property type="match status" value="1"/>
</dbReference>
<evidence type="ECO:0000259" key="7">
    <source>
        <dbReference type="SMART" id="SM00363"/>
    </source>
</evidence>
<dbReference type="STRING" id="216946.STURO_v1c02490"/>
<dbReference type="EMBL" id="CP012328">
    <property type="protein sequence ID" value="AKU79496.1"/>
    <property type="molecule type" value="Genomic_DNA"/>
</dbReference>
<accession>A0A0K1P5C4</accession>
<dbReference type="InterPro" id="IPR006145">
    <property type="entry name" value="PsdUridine_synth_RsuA/RluA"/>
</dbReference>
<dbReference type="EC" id="5.4.99.-" evidence="6"/>
<dbReference type="Gene3D" id="3.10.290.10">
    <property type="entry name" value="RNA-binding S4 domain"/>
    <property type="match status" value="1"/>
</dbReference>
<dbReference type="CDD" id="cd02869">
    <property type="entry name" value="PseudoU_synth_RluA_like"/>
    <property type="match status" value="1"/>
</dbReference>
<evidence type="ECO:0000256" key="1">
    <source>
        <dbReference type="ARBA" id="ARBA00000073"/>
    </source>
</evidence>
<comment type="similarity">
    <text evidence="2 6">Belongs to the pseudouridine synthase RluA family.</text>
</comment>
<dbReference type="Proteomes" id="UP000067243">
    <property type="component" value="Chromosome"/>
</dbReference>
<dbReference type="InterPro" id="IPR036986">
    <property type="entry name" value="S4_RNA-bd_sf"/>
</dbReference>
<evidence type="ECO:0000256" key="2">
    <source>
        <dbReference type="ARBA" id="ARBA00010876"/>
    </source>
</evidence>
<dbReference type="AlphaFoldDB" id="A0A0K1P5C4"/>
<dbReference type="PANTHER" id="PTHR21600:SF44">
    <property type="entry name" value="RIBOSOMAL LARGE SUBUNIT PSEUDOURIDINE SYNTHASE D"/>
    <property type="match status" value="1"/>
</dbReference>
<dbReference type="SUPFAM" id="SSF55120">
    <property type="entry name" value="Pseudouridine synthase"/>
    <property type="match status" value="1"/>
</dbReference>
<dbReference type="SUPFAM" id="SSF55174">
    <property type="entry name" value="Alpha-L RNA-binding motif"/>
    <property type="match status" value="1"/>
</dbReference>
<keyword evidence="3 6" id="KW-0413">Isomerase</keyword>
<dbReference type="PATRIC" id="fig|216946.3.peg.249"/>
<feature type="domain" description="RNA-binding S4" evidence="7">
    <location>
        <begin position="9"/>
        <end position="76"/>
    </location>
</feature>
<feature type="active site" evidence="4">
    <location>
        <position position="135"/>
    </location>
</feature>
<proteinExistence type="inferred from homology"/>
<dbReference type="GO" id="GO:0003723">
    <property type="term" value="F:RNA binding"/>
    <property type="evidence" value="ECO:0007669"/>
    <property type="project" value="UniProtKB-KW"/>
</dbReference>
<evidence type="ECO:0000256" key="6">
    <source>
        <dbReference type="RuleBase" id="RU362028"/>
    </source>
</evidence>
<dbReference type="InterPro" id="IPR020103">
    <property type="entry name" value="PsdUridine_synth_cat_dom_sf"/>
</dbReference>
<dbReference type="InterPro" id="IPR006224">
    <property type="entry name" value="PsdUridine_synth_RluA-like_CS"/>
</dbReference>
<keyword evidence="9" id="KW-1185">Reference proteome</keyword>
<evidence type="ECO:0000256" key="5">
    <source>
        <dbReference type="PROSITE-ProRule" id="PRU00182"/>
    </source>
</evidence>
<evidence type="ECO:0000256" key="3">
    <source>
        <dbReference type="ARBA" id="ARBA00023235"/>
    </source>
</evidence>
<organism evidence="8 9">
    <name type="scientific">Spiroplasma turonicum</name>
    <dbReference type="NCBI Taxonomy" id="216946"/>
    <lineage>
        <taxon>Bacteria</taxon>
        <taxon>Bacillati</taxon>
        <taxon>Mycoplasmatota</taxon>
        <taxon>Mollicutes</taxon>
        <taxon>Entomoplasmatales</taxon>
        <taxon>Spiroplasmataceae</taxon>
        <taxon>Spiroplasma</taxon>
    </lineage>
</organism>
<comment type="catalytic activity">
    <reaction evidence="1 6">
        <text>a uridine in RNA = a pseudouridine in RNA</text>
        <dbReference type="Rhea" id="RHEA:48348"/>
        <dbReference type="Rhea" id="RHEA-COMP:12068"/>
        <dbReference type="Rhea" id="RHEA-COMP:12069"/>
        <dbReference type="ChEBI" id="CHEBI:65314"/>
        <dbReference type="ChEBI" id="CHEBI:65315"/>
    </reaction>
</comment>
<gene>
    <name evidence="8" type="primary">rluD</name>
    <name evidence="8" type="ORF">STURON_00250</name>
</gene>
<sequence>MLNFTSESIRLDKYLTKSLLEEYDLSRTFIQKLIDNNNVKVNDEYQTSKYILQDGDVVEIIIPEPEHLDAKPENLDFKIVYEDEYILIVDKPNGMVVHPAPGNLSGTLVNGLLYKIKDLSSINGCYRPGIVHRIDKNTTGLLIVAKTDAAHKKLVKMLSENKVYKEYIALVHGNVEPNSGLIDAPIGRHRTDRKKMSVTEVNSKRAVTKFEVLNRYNKFSLLKCVIETGRTHQIRVHLSYIKHPVLGDNLYSYKEDSKIEYGQYLHSHKLKFFHPITNRKLEFVSDIPEEFNVKISMIENKV</sequence>
<dbReference type="NCBIfam" id="TIGR00005">
    <property type="entry name" value="rluA_subfam"/>
    <property type="match status" value="1"/>
</dbReference>
<dbReference type="GO" id="GO:0120159">
    <property type="term" value="F:rRNA pseudouridine synthase activity"/>
    <property type="evidence" value="ECO:0007669"/>
    <property type="project" value="UniProtKB-ARBA"/>
</dbReference>
<dbReference type="Gene3D" id="3.30.2350.10">
    <property type="entry name" value="Pseudouridine synthase"/>
    <property type="match status" value="1"/>
</dbReference>